<dbReference type="eggNOG" id="COG0451">
    <property type="taxonomic scope" value="Bacteria"/>
</dbReference>
<dbReference type="Proteomes" id="UP000018143">
    <property type="component" value="Unassembled WGS sequence"/>
</dbReference>
<dbReference type="Gene3D" id="3.90.25.10">
    <property type="entry name" value="UDP-galactose 4-epimerase, domain 1"/>
    <property type="match status" value="1"/>
</dbReference>
<keyword evidence="2" id="KW-0456">Lyase</keyword>
<evidence type="ECO:0000313" key="2">
    <source>
        <dbReference type="EMBL" id="GAD18078.1"/>
    </source>
</evidence>
<dbReference type="AlphaFoldDB" id="T1DUP5"/>
<evidence type="ECO:0000313" key="3">
    <source>
        <dbReference type="Proteomes" id="UP000018143"/>
    </source>
</evidence>
<dbReference type="OrthoDB" id="9779041at2"/>
<dbReference type="PANTHER" id="PTHR43000">
    <property type="entry name" value="DTDP-D-GLUCOSE 4,6-DEHYDRATASE-RELATED"/>
    <property type="match status" value="1"/>
</dbReference>
<dbReference type="Gene3D" id="3.40.50.720">
    <property type="entry name" value="NAD(P)-binding Rossmann-like Domain"/>
    <property type="match status" value="1"/>
</dbReference>
<proteinExistence type="predicted"/>
<reference evidence="2 3" key="1">
    <citation type="journal article" date="2013" name="Genome Announc.">
        <title>Draft Genome Sequence of Helicobacter fennelliae Strain MRY12-0050, Isolated from a Bacteremia Patient.</title>
        <authorList>
            <person name="Rimbara E."/>
            <person name="Matsui M."/>
            <person name="Mori S."/>
            <person name="Suzuki S."/>
            <person name="Suzuki M."/>
            <person name="Kim H."/>
            <person name="Sekizuka T."/>
            <person name="Kuroda M."/>
            <person name="Shibayama K."/>
        </authorList>
    </citation>
    <scope>NUCLEOTIDE SEQUENCE [LARGE SCALE GENOMIC DNA]</scope>
    <source>
        <strain evidence="2 3">MRY12-0050</strain>
    </source>
</reference>
<accession>T1DUP5</accession>
<gene>
    <name evidence="2" type="ORF">HFN_1676</name>
</gene>
<protein>
    <submittedName>
        <fullName evidence="2">Similar to CDP-glucose 4,6-dehydratase</fullName>
        <ecNumber evidence="2">4.2.1.45</ecNumber>
    </submittedName>
</protein>
<dbReference type="SUPFAM" id="SSF51735">
    <property type="entry name" value="NAD(P)-binding Rossmann-fold domains"/>
    <property type="match status" value="1"/>
</dbReference>
<feature type="domain" description="NAD(P)-binding" evidence="1">
    <location>
        <begin position="10"/>
        <end position="320"/>
    </location>
</feature>
<organism evidence="2 3">
    <name type="scientific">Helicobacter fennelliae MRY12-0050</name>
    <dbReference type="NCBI Taxonomy" id="1325130"/>
    <lineage>
        <taxon>Bacteria</taxon>
        <taxon>Pseudomonadati</taxon>
        <taxon>Campylobacterota</taxon>
        <taxon>Epsilonproteobacteria</taxon>
        <taxon>Campylobacterales</taxon>
        <taxon>Helicobacteraceae</taxon>
        <taxon>Helicobacter</taxon>
    </lineage>
</organism>
<dbReference type="GO" id="GO:0047733">
    <property type="term" value="F:CDP-glucose 4,6-dehydratase activity"/>
    <property type="evidence" value="ECO:0007669"/>
    <property type="project" value="UniProtKB-EC"/>
</dbReference>
<dbReference type="NCBIfam" id="TIGR02622">
    <property type="entry name" value="CDP_4_6_dhtase"/>
    <property type="match status" value="1"/>
</dbReference>
<dbReference type="InterPro" id="IPR016040">
    <property type="entry name" value="NAD(P)-bd_dom"/>
</dbReference>
<dbReference type="Pfam" id="PF16363">
    <property type="entry name" value="GDP_Man_Dehyd"/>
    <property type="match status" value="1"/>
</dbReference>
<keyword evidence="3" id="KW-1185">Reference proteome</keyword>
<dbReference type="InterPro" id="IPR036291">
    <property type="entry name" value="NAD(P)-bd_dom_sf"/>
</dbReference>
<dbReference type="EMBL" id="BASD01000004">
    <property type="protein sequence ID" value="GAD18078.1"/>
    <property type="molecule type" value="Genomic_DNA"/>
</dbReference>
<evidence type="ECO:0000259" key="1">
    <source>
        <dbReference type="Pfam" id="PF16363"/>
    </source>
</evidence>
<dbReference type="EC" id="4.2.1.45" evidence="2"/>
<comment type="caution">
    <text evidence="2">The sequence shown here is derived from an EMBL/GenBank/DDBJ whole genome shotgun (WGS) entry which is preliminary data.</text>
</comment>
<dbReference type="STRING" id="1325130.HFN_1676"/>
<name>T1DUP5_9HELI</name>
<dbReference type="CDD" id="cd05252">
    <property type="entry name" value="CDP_GD_SDR_e"/>
    <property type="match status" value="1"/>
</dbReference>
<sequence length="483" mass="54640">MQIYSNKKVFITGHTGFKGSWLSLYLHALGAKIYGYALKPHTTPNHFDLLESEKFITKSYYADINDYQSLECAIESSNPDIIFHLAAQPLVRRAYREPLYTLSTNAIGSANLLNAARKSPNLKAIVMITTDKVYENKEWLYPYRENDTLGGYDPYSASKACAEIIIDSMRASFFNITDFGKSHNVLIASARAGNVIGGGDWSEDRLIPDLIRGYINHSPTLIRYPDATRPWQHVLEPLRGYLLLGAKLLHRRKEYATSFNFGPENEGNINVSEVLHRAKTLWNQLSFHIQKDPNAPHEANFLMLDSTKARKMLHFTPIWNSLDSIKHTITWYKSLYESHTLLSHAQLEEYIKASKVSNGGGGTQHNKTHNLAQTPYNLFILFAPPTKTFTNSTIFTDFAHTFTLDSTILDSSSSANQNLTIYLNSYINSLTLKNHIHIHTYNNPNNNPNCATSSQNLCLLFAHNDSINTPECIPKYQNLKSIA</sequence>
<dbReference type="InterPro" id="IPR013445">
    <property type="entry name" value="CDP_4_6_deHydtase"/>
</dbReference>